<comment type="caution">
    <text evidence="1">The sequence shown here is derived from an EMBL/GenBank/DDBJ whole genome shotgun (WGS) entry which is preliminary data.</text>
</comment>
<dbReference type="Gene3D" id="3.40.50.1820">
    <property type="entry name" value="alpha/beta hydrolase"/>
    <property type="match status" value="1"/>
</dbReference>
<gene>
    <name evidence="1" type="ORF">IV56_GL001829</name>
</gene>
<sequence length="273" mass="29970">MIGLGVALLSLIMIGLAIDFWFLGHPKKVLAGDQTDLVPTLFIPGYYGNRYSFGHLLLRLTHAGMLEKQVVAIVKRDGTVKLRGHLRAANHSAVQVIYQQKSSRPDRQQVGLVAVIAALRKQMAFDRVNLVAHSMGGVTAVLYMLSQPAVPVAKMVTMGAPLNDLEVAENGPISTWRLTRTGPEHIAPVYATFQATIKNLPPQLEWLNIAGDLLIGGRHDGVVAVNSSFAIRFLVKGKIARYQELVIRGPRGAHSLLHENRLVDANISHFLWD</sequence>
<name>A0A0R2MWZ1_9LACO</name>
<organism evidence="1 2">
    <name type="scientific">Lacticaseibacillus saniviri JCM 17471 = DSM 24301</name>
    <dbReference type="NCBI Taxonomy" id="1293598"/>
    <lineage>
        <taxon>Bacteria</taxon>
        <taxon>Bacillati</taxon>
        <taxon>Bacillota</taxon>
        <taxon>Bacilli</taxon>
        <taxon>Lactobacillales</taxon>
        <taxon>Lactobacillaceae</taxon>
        <taxon>Lacticaseibacillus</taxon>
    </lineage>
</organism>
<accession>A0A0R2MWZ1</accession>
<dbReference type="AlphaFoldDB" id="A0A0R2MWZ1"/>
<dbReference type="Pfam" id="PF06028">
    <property type="entry name" value="DUF915"/>
    <property type="match status" value="1"/>
</dbReference>
<dbReference type="SUPFAM" id="SSF53474">
    <property type="entry name" value="alpha/beta-Hydrolases"/>
    <property type="match status" value="1"/>
</dbReference>
<dbReference type="PANTHER" id="PTHR37946:SF1">
    <property type="entry name" value="SLL1969 PROTEIN"/>
    <property type="match status" value="1"/>
</dbReference>
<dbReference type="GO" id="GO:0016787">
    <property type="term" value="F:hydrolase activity"/>
    <property type="evidence" value="ECO:0007669"/>
    <property type="project" value="UniProtKB-KW"/>
</dbReference>
<dbReference type="PANTHER" id="PTHR37946">
    <property type="entry name" value="SLL1969 PROTEIN"/>
    <property type="match status" value="1"/>
</dbReference>
<protein>
    <submittedName>
        <fullName evidence="1">Alpha beta hydrolase superfamily protein</fullName>
    </submittedName>
</protein>
<dbReference type="InterPro" id="IPR029058">
    <property type="entry name" value="AB_hydrolase_fold"/>
</dbReference>
<dbReference type="STRING" id="1293598.IV56_GL001829"/>
<dbReference type="EMBL" id="JQCE01000006">
    <property type="protein sequence ID" value="KRO18033.1"/>
    <property type="molecule type" value="Genomic_DNA"/>
</dbReference>
<proteinExistence type="predicted"/>
<evidence type="ECO:0000313" key="2">
    <source>
        <dbReference type="Proteomes" id="UP000050969"/>
    </source>
</evidence>
<reference evidence="1 2" key="1">
    <citation type="journal article" date="2015" name="Genome Announc.">
        <title>Expanding the biotechnology potential of lactobacilli through comparative genomics of 213 strains and associated genera.</title>
        <authorList>
            <person name="Sun Z."/>
            <person name="Harris H.M."/>
            <person name="McCann A."/>
            <person name="Guo C."/>
            <person name="Argimon S."/>
            <person name="Zhang W."/>
            <person name="Yang X."/>
            <person name="Jeffery I.B."/>
            <person name="Cooney J.C."/>
            <person name="Kagawa T.F."/>
            <person name="Liu W."/>
            <person name="Song Y."/>
            <person name="Salvetti E."/>
            <person name="Wrobel A."/>
            <person name="Rasinkangas P."/>
            <person name="Parkhill J."/>
            <person name="Rea M.C."/>
            <person name="O'Sullivan O."/>
            <person name="Ritari J."/>
            <person name="Douillard F.P."/>
            <person name="Paul Ross R."/>
            <person name="Yang R."/>
            <person name="Briner A.E."/>
            <person name="Felis G.E."/>
            <person name="de Vos W.M."/>
            <person name="Barrangou R."/>
            <person name="Klaenhammer T.R."/>
            <person name="Caufield P.W."/>
            <person name="Cui Y."/>
            <person name="Zhang H."/>
            <person name="O'Toole P.W."/>
        </authorList>
    </citation>
    <scope>NUCLEOTIDE SEQUENCE [LARGE SCALE GENOMIC DNA]</scope>
    <source>
        <strain evidence="1 2">DSM 24301</strain>
    </source>
</reference>
<dbReference type="RefSeq" id="WP_054777462.1">
    <property type="nucleotide sequence ID" value="NZ_BBBX01000014.1"/>
</dbReference>
<keyword evidence="1" id="KW-0378">Hydrolase</keyword>
<keyword evidence="2" id="KW-1185">Reference proteome</keyword>
<dbReference type="OrthoDB" id="503948at2"/>
<dbReference type="PATRIC" id="fig|1293598.4.peg.1904"/>
<dbReference type="InterPro" id="IPR010315">
    <property type="entry name" value="DUF915_hydro-like"/>
</dbReference>
<dbReference type="Proteomes" id="UP000050969">
    <property type="component" value="Unassembled WGS sequence"/>
</dbReference>
<evidence type="ECO:0000313" key="1">
    <source>
        <dbReference type="EMBL" id="KRO18033.1"/>
    </source>
</evidence>